<dbReference type="EMBL" id="CP133616">
    <property type="protein sequence ID" value="WMV28803.1"/>
    <property type="molecule type" value="Genomic_DNA"/>
</dbReference>
<accession>A0AAF0QUV7</accession>
<evidence type="ECO:0008006" key="3">
    <source>
        <dbReference type="Google" id="ProtNLM"/>
    </source>
</evidence>
<dbReference type="Proteomes" id="UP001234989">
    <property type="component" value="Chromosome 5"/>
</dbReference>
<name>A0AAF0QUV7_SOLVR</name>
<dbReference type="AlphaFoldDB" id="A0AAF0QUV7"/>
<protein>
    <recommendedName>
        <fullName evidence="3">DUF4283 domain-containing protein</fullName>
    </recommendedName>
</protein>
<reference evidence="1" key="1">
    <citation type="submission" date="2023-08" db="EMBL/GenBank/DDBJ databases">
        <title>A de novo genome assembly of Solanum verrucosum Schlechtendal, a Mexican diploid species geographically isolated from the other diploid A-genome species in potato relatives.</title>
        <authorList>
            <person name="Hosaka K."/>
        </authorList>
    </citation>
    <scope>NUCLEOTIDE SEQUENCE</scope>
    <source>
        <tissue evidence="1">Young leaves</tissue>
    </source>
</reference>
<dbReference type="InterPro" id="IPR040256">
    <property type="entry name" value="At4g02000-like"/>
</dbReference>
<sequence>MELTRDELYIVPIWIRFPGLVIKYWSPQALSKIGSLVGKPMMVDNNTEKKNGLNFARLLVEVGMDTKLPELVVFKNEKGQVVEQKVMYDWKPTLCTQCHKYGHVVDICTKKRMPANGGDISKGRNAKREIQHKDMTSNEQGIHQEQIHETIINSHGNQTQVTTTKQNDETVWVTPQKAGKSKNIEAQQAYKQIENSNSFQTLEGSWGNTNNNKRLNLSGQVGNIGTESIPYYGDG</sequence>
<dbReference type="PANTHER" id="PTHR31286">
    <property type="entry name" value="GLYCINE-RICH CELL WALL STRUCTURAL PROTEIN 1.8-LIKE"/>
    <property type="match status" value="1"/>
</dbReference>
<dbReference type="PANTHER" id="PTHR31286:SF165">
    <property type="entry name" value="DUF4283 DOMAIN-CONTAINING PROTEIN"/>
    <property type="match status" value="1"/>
</dbReference>
<proteinExistence type="predicted"/>
<keyword evidence="2" id="KW-1185">Reference proteome</keyword>
<evidence type="ECO:0000313" key="1">
    <source>
        <dbReference type="EMBL" id="WMV28803.1"/>
    </source>
</evidence>
<gene>
    <name evidence="1" type="ORF">MTR67_022188</name>
</gene>
<organism evidence="1 2">
    <name type="scientific">Solanum verrucosum</name>
    <dbReference type="NCBI Taxonomy" id="315347"/>
    <lineage>
        <taxon>Eukaryota</taxon>
        <taxon>Viridiplantae</taxon>
        <taxon>Streptophyta</taxon>
        <taxon>Embryophyta</taxon>
        <taxon>Tracheophyta</taxon>
        <taxon>Spermatophyta</taxon>
        <taxon>Magnoliopsida</taxon>
        <taxon>eudicotyledons</taxon>
        <taxon>Gunneridae</taxon>
        <taxon>Pentapetalae</taxon>
        <taxon>asterids</taxon>
        <taxon>lamiids</taxon>
        <taxon>Solanales</taxon>
        <taxon>Solanaceae</taxon>
        <taxon>Solanoideae</taxon>
        <taxon>Solaneae</taxon>
        <taxon>Solanum</taxon>
    </lineage>
</organism>
<evidence type="ECO:0000313" key="2">
    <source>
        <dbReference type="Proteomes" id="UP001234989"/>
    </source>
</evidence>